<evidence type="ECO:0000313" key="2">
    <source>
        <dbReference type="EMBL" id="SEU47863.1"/>
    </source>
</evidence>
<protein>
    <submittedName>
        <fullName evidence="2">Chromosome partitioning protein, ParB family</fullName>
    </submittedName>
</protein>
<evidence type="ECO:0000313" key="3">
    <source>
        <dbReference type="Proteomes" id="UP000199361"/>
    </source>
</evidence>
<feature type="compositionally biased region" description="Low complexity" evidence="1">
    <location>
        <begin position="588"/>
        <end position="598"/>
    </location>
</feature>
<feature type="compositionally biased region" description="Acidic residues" evidence="1">
    <location>
        <begin position="560"/>
        <end position="571"/>
    </location>
</feature>
<dbReference type="RefSeq" id="WP_091094354.1">
    <property type="nucleotide sequence ID" value="NZ_FOHX01000032.1"/>
</dbReference>
<dbReference type="AlphaFoldDB" id="A0A1I0LVW2"/>
<dbReference type="EMBL" id="FOHX01000032">
    <property type="protein sequence ID" value="SEU47863.1"/>
    <property type="molecule type" value="Genomic_DNA"/>
</dbReference>
<dbReference type="Proteomes" id="UP000199361">
    <property type="component" value="Unassembled WGS sequence"/>
</dbReference>
<feature type="region of interest" description="Disordered" evidence="1">
    <location>
        <begin position="496"/>
        <end position="572"/>
    </location>
</feature>
<feature type="compositionally biased region" description="Low complexity" evidence="1">
    <location>
        <begin position="520"/>
        <end position="532"/>
    </location>
</feature>
<organism evidence="2 3">
    <name type="scientific">Nonomuraea wenchangensis</name>
    <dbReference type="NCBI Taxonomy" id="568860"/>
    <lineage>
        <taxon>Bacteria</taxon>
        <taxon>Bacillati</taxon>
        <taxon>Actinomycetota</taxon>
        <taxon>Actinomycetes</taxon>
        <taxon>Streptosporangiales</taxon>
        <taxon>Streptosporangiaceae</taxon>
        <taxon>Nonomuraea</taxon>
    </lineage>
</organism>
<feature type="region of interest" description="Disordered" evidence="1">
    <location>
        <begin position="314"/>
        <end position="341"/>
    </location>
</feature>
<feature type="region of interest" description="Disordered" evidence="1">
    <location>
        <begin position="588"/>
        <end position="621"/>
    </location>
</feature>
<reference evidence="2 3" key="1">
    <citation type="submission" date="2016-10" db="EMBL/GenBank/DDBJ databases">
        <authorList>
            <person name="de Groot N.N."/>
        </authorList>
    </citation>
    <scope>NUCLEOTIDE SEQUENCE [LARGE SCALE GENOMIC DNA]</scope>
    <source>
        <strain evidence="2 3">CGMCC 4.5598</strain>
    </source>
</reference>
<sequence>MSASAVELPDDLEMPEDYRLARIQLKYLDHFPGNVRQDLHLTTEYCASLKEEQQVVITVVPIPADYKPDPDNPDVNPEARFWVIKGNRRFGGFRKIGRDKPLCLIDLTKADKQALIYIDQVVENDEDYRRPLTVFEKNQALALAFDAGASRTEIRRRTGRSRKEISDALAAGGLSEQTRKTAQTMDYAWTTEELALLTEFDGDEDATARIQIMVDQWGHNPAYAIQVLREERAEAAAQAKAYAEACAALELAGIPVTEHQPAGAMLLHVLAREVDGFDPEAHHDCPGRGAFFYSWRPGEAELYCSTPGEHGYAPPSAQPLSSLSSTSAAAGTVRPRDDGPSRRIVVEGNRAWKAAGTVRQAWLTAFLARKSAPKCVHRFVTRMLNTMPAALCDELGHAKNSTTYRKLGGPMDLDAALATATPGRMAMLQLLPIAAAFEYRMTAASEECKNTWREGRYSPCSVADATVWLRFLVQELGPELGDKAYDPAPIERSLIDGVPYRGDAPGQDSIVTGPEDEAPDTVPAVTVPADAVRAGESGADIPVVVSGQEPPEPEPKPETEIEAEPDGVDPEALDRAAITAEEATILAEVLAEPPADADAGTDAEEAAHPDPTDPAADAIAA</sequence>
<feature type="compositionally biased region" description="Low complexity" evidence="1">
    <location>
        <begin position="314"/>
        <end position="330"/>
    </location>
</feature>
<dbReference type="OrthoDB" id="3846919at2"/>
<proteinExistence type="predicted"/>
<name>A0A1I0LVW2_9ACTN</name>
<evidence type="ECO:0000256" key="1">
    <source>
        <dbReference type="SAM" id="MobiDB-lite"/>
    </source>
</evidence>
<gene>
    <name evidence="2" type="ORF">SAMN05421811_13228</name>
</gene>
<dbReference type="STRING" id="568860.SAMN05421811_13228"/>
<accession>A0A1I0LVW2</accession>
<keyword evidence="3" id="KW-1185">Reference proteome</keyword>